<keyword evidence="1" id="KW-0862">Zinc</keyword>
<evidence type="ECO:0000313" key="3">
    <source>
        <dbReference type="EMBL" id="CAK9048838.1"/>
    </source>
</evidence>
<organism evidence="3 4">
    <name type="scientific">Durusdinium trenchii</name>
    <dbReference type="NCBI Taxonomy" id="1381693"/>
    <lineage>
        <taxon>Eukaryota</taxon>
        <taxon>Sar</taxon>
        <taxon>Alveolata</taxon>
        <taxon>Dinophyceae</taxon>
        <taxon>Suessiales</taxon>
        <taxon>Symbiodiniaceae</taxon>
        <taxon>Durusdinium</taxon>
    </lineage>
</organism>
<dbReference type="SUPFAM" id="SSF57850">
    <property type="entry name" value="RING/U-box"/>
    <property type="match status" value="1"/>
</dbReference>
<gene>
    <name evidence="3" type="ORF">CCMP2556_LOCUS25105</name>
</gene>
<proteinExistence type="predicted"/>
<dbReference type="Proteomes" id="UP001642484">
    <property type="component" value="Unassembled WGS sequence"/>
</dbReference>
<dbReference type="InterPro" id="IPR001841">
    <property type="entry name" value="Znf_RING"/>
</dbReference>
<keyword evidence="1" id="KW-0863">Zinc-finger</keyword>
<protein>
    <recommendedName>
        <fullName evidence="2">RING-type domain-containing protein</fullName>
    </recommendedName>
</protein>
<keyword evidence="4" id="KW-1185">Reference proteome</keyword>
<dbReference type="EMBL" id="CAXAMN010016669">
    <property type="protein sequence ID" value="CAK9048838.1"/>
    <property type="molecule type" value="Genomic_DNA"/>
</dbReference>
<accession>A0ABP0MBH9</accession>
<dbReference type="InterPro" id="IPR013083">
    <property type="entry name" value="Znf_RING/FYVE/PHD"/>
</dbReference>
<sequence>MQKARAELSRLETVCKSLISCIECPICMEIMTEAASGCCGHCFCIGCFGCSLTSSFSCPTCREPVKALVRQFAVEQIAAHIPLLKEIPLQLGVQLAQREADLDARRRLPELELQLEKERARSLATSHRIALGHRIPVTDTATGTGRGCLRR</sequence>
<feature type="domain" description="RING-type" evidence="2">
    <location>
        <begin position="24"/>
        <end position="62"/>
    </location>
</feature>
<comment type="caution">
    <text evidence="3">The sequence shown here is derived from an EMBL/GenBank/DDBJ whole genome shotgun (WGS) entry which is preliminary data.</text>
</comment>
<dbReference type="Gene3D" id="3.30.40.10">
    <property type="entry name" value="Zinc/RING finger domain, C3HC4 (zinc finger)"/>
    <property type="match status" value="1"/>
</dbReference>
<keyword evidence="1" id="KW-0479">Metal-binding</keyword>
<dbReference type="PROSITE" id="PS50089">
    <property type="entry name" value="ZF_RING_2"/>
    <property type="match status" value="1"/>
</dbReference>
<evidence type="ECO:0000259" key="2">
    <source>
        <dbReference type="PROSITE" id="PS50089"/>
    </source>
</evidence>
<reference evidence="3 4" key="1">
    <citation type="submission" date="2024-02" db="EMBL/GenBank/DDBJ databases">
        <authorList>
            <person name="Chen Y."/>
            <person name="Shah S."/>
            <person name="Dougan E. K."/>
            <person name="Thang M."/>
            <person name="Chan C."/>
        </authorList>
    </citation>
    <scope>NUCLEOTIDE SEQUENCE [LARGE SCALE GENOMIC DNA]</scope>
</reference>
<name>A0ABP0MBH9_9DINO</name>
<evidence type="ECO:0000256" key="1">
    <source>
        <dbReference type="PROSITE-ProRule" id="PRU00175"/>
    </source>
</evidence>
<evidence type="ECO:0000313" key="4">
    <source>
        <dbReference type="Proteomes" id="UP001642484"/>
    </source>
</evidence>